<dbReference type="InterPro" id="IPR036890">
    <property type="entry name" value="HATPase_C_sf"/>
</dbReference>
<keyword evidence="11" id="KW-0464">Manganese</keyword>
<comment type="caution">
    <text evidence="17">The sequence shown here is derived from an EMBL/GenBank/DDBJ whole genome shotgun (WGS) entry which is preliminary data.</text>
</comment>
<evidence type="ECO:0000313" key="18">
    <source>
        <dbReference type="Proteomes" id="UP000253507"/>
    </source>
</evidence>
<dbReference type="SUPFAM" id="SSF55785">
    <property type="entry name" value="PYP-like sensor domain (PAS domain)"/>
    <property type="match status" value="1"/>
</dbReference>
<dbReference type="Proteomes" id="UP000253507">
    <property type="component" value="Unassembled WGS sequence"/>
</dbReference>
<dbReference type="SMART" id="SM00065">
    <property type="entry name" value="GAF"/>
    <property type="match status" value="1"/>
</dbReference>
<evidence type="ECO:0000256" key="9">
    <source>
        <dbReference type="ARBA" id="ARBA00022842"/>
    </source>
</evidence>
<dbReference type="GO" id="GO:0004722">
    <property type="term" value="F:protein serine/threonine phosphatase activity"/>
    <property type="evidence" value="ECO:0007669"/>
    <property type="project" value="UniProtKB-EC"/>
</dbReference>
<evidence type="ECO:0000256" key="3">
    <source>
        <dbReference type="ARBA" id="ARBA00022679"/>
    </source>
</evidence>
<dbReference type="SMART" id="SM00086">
    <property type="entry name" value="PAC"/>
    <property type="match status" value="1"/>
</dbReference>
<gene>
    <name evidence="17" type="ORF">DQ392_06655</name>
</gene>
<keyword evidence="10" id="KW-0904">Protein phosphatase</keyword>
<evidence type="ECO:0000256" key="1">
    <source>
        <dbReference type="ARBA" id="ARBA00013081"/>
    </source>
</evidence>
<evidence type="ECO:0000256" key="12">
    <source>
        <dbReference type="ARBA" id="ARBA00047761"/>
    </source>
</evidence>
<reference evidence="17 18" key="1">
    <citation type="submission" date="2018-06" db="EMBL/GenBank/DDBJ databases">
        <title>Streptomyces reniochalinae sp. nov. and Streptomyces diacarnus sp. nov. from marine sponges.</title>
        <authorList>
            <person name="Li L."/>
        </authorList>
    </citation>
    <scope>NUCLEOTIDE SEQUENCE [LARGE SCALE GENOMIC DNA]</scope>
    <source>
        <strain evidence="17 18">LHW50302</strain>
    </source>
</reference>
<dbReference type="InterPro" id="IPR013655">
    <property type="entry name" value="PAS_fold_3"/>
</dbReference>
<comment type="function">
    <text evidence="13">Primarily acts as an independent SigF regulator that is sensitive to the osmosensory signal, mediating the cross talk of PknD with the SigF regulon. Possesses both phosphatase and kinase activities. The kinase domain functions as a classic anti-sigma factor-like kinase to phosphorylate the anti-anti-sigma factor domain at the canonical regulatory site, and the phosphatase domain antagonizes this activity.</text>
</comment>
<dbReference type="FunFam" id="3.60.40.10:FF:000005">
    <property type="entry name" value="Serine/threonine protein phosphatase"/>
    <property type="match status" value="1"/>
</dbReference>
<dbReference type="Gene3D" id="3.30.450.40">
    <property type="match status" value="1"/>
</dbReference>
<dbReference type="Pfam" id="PF13185">
    <property type="entry name" value="GAF_2"/>
    <property type="match status" value="1"/>
</dbReference>
<evidence type="ECO:0000256" key="13">
    <source>
        <dbReference type="ARBA" id="ARBA00056274"/>
    </source>
</evidence>
<dbReference type="SUPFAM" id="SSF81606">
    <property type="entry name" value="PP2C-like"/>
    <property type="match status" value="1"/>
</dbReference>
<keyword evidence="5" id="KW-0547">Nucleotide-binding</keyword>
<dbReference type="Pfam" id="PF08447">
    <property type="entry name" value="PAS_3"/>
    <property type="match status" value="1"/>
</dbReference>
<organism evidence="17 18">
    <name type="scientific">Streptomyces reniochalinae</name>
    <dbReference type="NCBI Taxonomy" id="2250578"/>
    <lineage>
        <taxon>Bacteria</taxon>
        <taxon>Bacillati</taxon>
        <taxon>Actinomycetota</taxon>
        <taxon>Actinomycetes</taxon>
        <taxon>Kitasatosporales</taxon>
        <taxon>Streptomycetaceae</taxon>
        <taxon>Streptomyces</taxon>
    </lineage>
</organism>
<dbReference type="CDD" id="cd00130">
    <property type="entry name" value="PAS"/>
    <property type="match status" value="1"/>
</dbReference>
<dbReference type="EMBL" id="QOIM01000025">
    <property type="protein sequence ID" value="RCG22176.1"/>
    <property type="molecule type" value="Genomic_DNA"/>
</dbReference>
<evidence type="ECO:0000256" key="8">
    <source>
        <dbReference type="ARBA" id="ARBA00022840"/>
    </source>
</evidence>
<dbReference type="InterPro" id="IPR001610">
    <property type="entry name" value="PAC"/>
</dbReference>
<dbReference type="OrthoDB" id="118142at2"/>
<dbReference type="PANTHER" id="PTHR43156:SF2">
    <property type="entry name" value="STAGE II SPORULATION PROTEIN E"/>
    <property type="match status" value="1"/>
</dbReference>
<dbReference type="InterPro" id="IPR029016">
    <property type="entry name" value="GAF-like_dom_sf"/>
</dbReference>
<dbReference type="Gene3D" id="3.30.450.20">
    <property type="entry name" value="PAS domain"/>
    <property type="match status" value="1"/>
</dbReference>
<keyword evidence="2" id="KW-0597">Phosphoprotein</keyword>
<evidence type="ECO:0000256" key="10">
    <source>
        <dbReference type="ARBA" id="ARBA00022912"/>
    </source>
</evidence>
<dbReference type="Pfam" id="PF07228">
    <property type="entry name" value="SpoIIE"/>
    <property type="match status" value="1"/>
</dbReference>
<evidence type="ECO:0000256" key="14">
    <source>
        <dbReference type="ARBA" id="ARBA00075117"/>
    </source>
</evidence>
<dbReference type="InterPro" id="IPR036457">
    <property type="entry name" value="PPM-type-like_dom_sf"/>
</dbReference>
<dbReference type="SUPFAM" id="SSF55874">
    <property type="entry name" value="ATPase domain of HSP90 chaperone/DNA topoisomerase II/histidine kinase"/>
    <property type="match status" value="1"/>
</dbReference>
<dbReference type="SMART" id="SM00331">
    <property type="entry name" value="PP2C_SIG"/>
    <property type="match status" value="1"/>
</dbReference>
<dbReference type="PANTHER" id="PTHR43156">
    <property type="entry name" value="STAGE II SPORULATION PROTEIN E-RELATED"/>
    <property type="match status" value="1"/>
</dbReference>
<keyword evidence="3" id="KW-0808">Transferase</keyword>
<dbReference type="InterPro" id="IPR052016">
    <property type="entry name" value="Bact_Sigma-Reg"/>
</dbReference>
<dbReference type="Gene3D" id="3.30.565.10">
    <property type="entry name" value="Histidine kinase-like ATPase, C-terminal domain"/>
    <property type="match status" value="1"/>
</dbReference>
<evidence type="ECO:0000256" key="4">
    <source>
        <dbReference type="ARBA" id="ARBA00022723"/>
    </source>
</evidence>
<keyword evidence="4" id="KW-0479">Metal-binding</keyword>
<evidence type="ECO:0000256" key="5">
    <source>
        <dbReference type="ARBA" id="ARBA00022741"/>
    </source>
</evidence>
<evidence type="ECO:0000256" key="7">
    <source>
        <dbReference type="ARBA" id="ARBA00022801"/>
    </source>
</evidence>
<dbReference type="AlphaFoldDB" id="A0A367EVK9"/>
<dbReference type="InterPro" id="IPR000700">
    <property type="entry name" value="PAS-assoc_C"/>
</dbReference>
<dbReference type="Gene3D" id="3.60.40.10">
    <property type="entry name" value="PPM-type phosphatase domain"/>
    <property type="match status" value="1"/>
</dbReference>
<protein>
    <recommendedName>
        <fullName evidence="1">protein-serine/threonine phosphatase</fullName>
        <ecNumber evidence="1">3.1.3.16</ecNumber>
    </recommendedName>
    <alternativeName>
        <fullName evidence="15">Protein-serine/threonine phosphatase</fullName>
    </alternativeName>
    <alternativeName>
        <fullName evidence="14">Serine/threonine-protein kinase</fullName>
    </alternativeName>
</protein>
<keyword evidence="9" id="KW-0460">Magnesium</keyword>
<feature type="domain" description="PAC" evidence="16">
    <location>
        <begin position="92"/>
        <end position="144"/>
    </location>
</feature>
<dbReference type="PROSITE" id="PS50113">
    <property type="entry name" value="PAC"/>
    <property type="match status" value="1"/>
</dbReference>
<keyword evidence="6" id="KW-0418">Kinase</keyword>
<name>A0A367EVK9_9ACTN</name>
<dbReference type="GO" id="GO:0046872">
    <property type="term" value="F:metal ion binding"/>
    <property type="evidence" value="ECO:0007669"/>
    <property type="project" value="UniProtKB-KW"/>
</dbReference>
<evidence type="ECO:0000259" key="16">
    <source>
        <dbReference type="PROSITE" id="PS50113"/>
    </source>
</evidence>
<proteinExistence type="predicted"/>
<comment type="catalytic activity">
    <reaction evidence="12">
        <text>O-phospho-L-seryl-[protein] + H2O = L-seryl-[protein] + phosphate</text>
        <dbReference type="Rhea" id="RHEA:20629"/>
        <dbReference type="Rhea" id="RHEA-COMP:9863"/>
        <dbReference type="Rhea" id="RHEA-COMP:11604"/>
        <dbReference type="ChEBI" id="CHEBI:15377"/>
        <dbReference type="ChEBI" id="CHEBI:29999"/>
        <dbReference type="ChEBI" id="CHEBI:43474"/>
        <dbReference type="ChEBI" id="CHEBI:83421"/>
        <dbReference type="EC" id="3.1.3.16"/>
    </reaction>
</comment>
<dbReference type="GO" id="GO:0016301">
    <property type="term" value="F:kinase activity"/>
    <property type="evidence" value="ECO:0007669"/>
    <property type="project" value="UniProtKB-KW"/>
</dbReference>
<dbReference type="InterPro" id="IPR003018">
    <property type="entry name" value="GAF"/>
</dbReference>
<evidence type="ECO:0000256" key="15">
    <source>
        <dbReference type="ARBA" id="ARBA00081350"/>
    </source>
</evidence>
<dbReference type="InterPro" id="IPR000014">
    <property type="entry name" value="PAS"/>
</dbReference>
<keyword evidence="18" id="KW-1185">Reference proteome</keyword>
<accession>A0A367EVK9</accession>
<keyword evidence="8" id="KW-0067">ATP-binding</keyword>
<dbReference type="InterPro" id="IPR001932">
    <property type="entry name" value="PPM-type_phosphatase-like_dom"/>
</dbReference>
<evidence type="ECO:0000256" key="11">
    <source>
        <dbReference type="ARBA" id="ARBA00023211"/>
    </source>
</evidence>
<dbReference type="CDD" id="cd16936">
    <property type="entry name" value="HATPase_RsbW-like"/>
    <property type="match status" value="1"/>
</dbReference>
<dbReference type="RefSeq" id="WP_114014570.1">
    <property type="nucleotide sequence ID" value="NZ_QOIM01000025.1"/>
</dbReference>
<evidence type="ECO:0000256" key="2">
    <source>
        <dbReference type="ARBA" id="ARBA00022553"/>
    </source>
</evidence>
<dbReference type="GO" id="GO:0005524">
    <property type="term" value="F:ATP binding"/>
    <property type="evidence" value="ECO:0007669"/>
    <property type="project" value="UniProtKB-KW"/>
</dbReference>
<keyword evidence="7" id="KW-0378">Hydrolase</keyword>
<evidence type="ECO:0000313" key="17">
    <source>
        <dbReference type="EMBL" id="RCG22176.1"/>
    </source>
</evidence>
<dbReference type="InterPro" id="IPR035965">
    <property type="entry name" value="PAS-like_dom_sf"/>
</dbReference>
<dbReference type="SUPFAM" id="SSF55781">
    <property type="entry name" value="GAF domain-like"/>
    <property type="match status" value="1"/>
</dbReference>
<sequence length="702" mass="75623">MGRFRASSSGPPMLSEPERIGRAAMAVNGMGVFVWDLASGVMRYDDVGLSVMGIRPQEWDGRLATLGERMVEADLPVIEARVDRALRERTSFSLYFRVRLRDGVLRWTHVQGNVIADGAGRAVRVMGVIRDASQELWAVDQTEEVRRAKSDHRRQAAVVGHLSDVLASALTVQDVAGAITSPQLLHQLGADSIALGLVENGQVVPGGSSGLPEPWVRNVHLGRFTERLPLSEVVRTREPVFITSREEFAERYPSLRVFLEQVPDATAAAYLPLIAQGSPVGAIGLSYNGKSYFTREERTLLTAACSTIAQSLQRALLYNKEQQLATGLQEVMLPGPMPHIGGLDLATRYRPAHTSGEIGGDWYDAIALPDGRIIAAVGDVQGHDVTAAAVMGQLRIALRAYADEGHPLATIMARTSAFLAELDTDRFATCVLTLLDPRTGVTVTVRAGHPEPAVRRPDGSVAWLDAPGGMPLGLAGTGLPAYPESEATLEPGSTLLLCTDGLFETRTADIDQGRAQLLDALRSGPEHPDPLAEHLLNTMGPYTRQEDDVALLLLRRAAGEPMTGPRFTASISRTDPDTLHAVRRRLRTALHEWSLGPLGDTAELLACELATNALLHTEGNATLTARPVGDGRRTLRLTVSDTSSASPQRRAAAEQSASGRGLLLVEELAEAWGVTPRGNGKSIWCEIPLPPGGTRYSRHAPQ</sequence>
<evidence type="ECO:0000256" key="6">
    <source>
        <dbReference type="ARBA" id="ARBA00022777"/>
    </source>
</evidence>
<dbReference type="EC" id="3.1.3.16" evidence="1"/>